<dbReference type="SUPFAM" id="SSF46785">
    <property type="entry name" value="Winged helix' DNA-binding domain"/>
    <property type="match status" value="1"/>
</dbReference>
<keyword evidence="6" id="KW-1185">Reference proteome</keyword>
<comment type="caution">
    <text evidence="5">The sequence shown here is derived from an EMBL/GenBank/DDBJ whole genome shotgun (WGS) entry which is preliminary data.</text>
</comment>
<dbReference type="InterPro" id="IPR008920">
    <property type="entry name" value="TF_FadR/GntR_C"/>
</dbReference>
<keyword evidence="3" id="KW-0804">Transcription</keyword>
<dbReference type="InterPro" id="IPR036390">
    <property type="entry name" value="WH_DNA-bd_sf"/>
</dbReference>
<evidence type="ECO:0000256" key="1">
    <source>
        <dbReference type="ARBA" id="ARBA00023015"/>
    </source>
</evidence>
<dbReference type="GO" id="GO:0003677">
    <property type="term" value="F:DNA binding"/>
    <property type="evidence" value="ECO:0007669"/>
    <property type="project" value="UniProtKB-KW"/>
</dbReference>
<dbReference type="Pfam" id="PF00392">
    <property type="entry name" value="GntR"/>
    <property type="match status" value="1"/>
</dbReference>
<dbReference type="GO" id="GO:0003700">
    <property type="term" value="F:DNA-binding transcription factor activity"/>
    <property type="evidence" value="ECO:0007669"/>
    <property type="project" value="InterPro"/>
</dbReference>
<dbReference type="CDD" id="cd07377">
    <property type="entry name" value="WHTH_GntR"/>
    <property type="match status" value="1"/>
</dbReference>
<dbReference type="AlphaFoldDB" id="A0A5R9JCW2"/>
<dbReference type="SMART" id="SM00895">
    <property type="entry name" value="FCD"/>
    <property type="match status" value="1"/>
</dbReference>
<dbReference type="OrthoDB" id="9809707at2"/>
<keyword evidence="2" id="KW-0238">DNA-binding</keyword>
<dbReference type="Pfam" id="PF07729">
    <property type="entry name" value="FCD"/>
    <property type="match status" value="1"/>
</dbReference>
<proteinExistence type="predicted"/>
<dbReference type="Gene3D" id="1.10.10.10">
    <property type="entry name" value="Winged helix-like DNA-binding domain superfamily/Winged helix DNA-binding domain"/>
    <property type="match status" value="1"/>
</dbReference>
<evidence type="ECO:0000313" key="5">
    <source>
        <dbReference type="EMBL" id="TLU74603.1"/>
    </source>
</evidence>
<dbReference type="SUPFAM" id="SSF48008">
    <property type="entry name" value="GntR ligand-binding domain-like"/>
    <property type="match status" value="1"/>
</dbReference>
<dbReference type="Proteomes" id="UP000305654">
    <property type="component" value="Unassembled WGS sequence"/>
</dbReference>
<dbReference type="InterPro" id="IPR011711">
    <property type="entry name" value="GntR_C"/>
</dbReference>
<dbReference type="PANTHER" id="PTHR43537:SF44">
    <property type="entry name" value="GNTR FAMILY REGULATORY PROTEIN"/>
    <property type="match status" value="1"/>
</dbReference>
<evidence type="ECO:0000256" key="2">
    <source>
        <dbReference type="ARBA" id="ARBA00023125"/>
    </source>
</evidence>
<feature type="domain" description="HTH gntR-type" evidence="4">
    <location>
        <begin position="18"/>
        <end position="86"/>
    </location>
</feature>
<dbReference type="EMBL" id="VCDI01000001">
    <property type="protein sequence ID" value="TLU74603.1"/>
    <property type="molecule type" value="Genomic_DNA"/>
</dbReference>
<reference evidence="5 6" key="1">
    <citation type="submission" date="2019-05" db="EMBL/GenBank/DDBJ databases">
        <authorList>
            <person name="Pankratov T."/>
            <person name="Grouzdev D."/>
        </authorList>
    </citation>
    <scope>NUCLEOTIDE SEQUENCE [LARGE SCALE GENOMIC DNA]</scope>
    <source>
        <strain evidence="5 6">KEBCLARHB70R</strain>
    </source>
</reference>
<evidence type="ECO:0000259" key="4">
    <source>
        <dbReference type="PROSITE" id="PS50949"/>
    </source>
</evidence>
<dbReference type="Gene3D" id="1.20.120.530">
    <property type="entry name" value="GntR ligand-binding domain-like"/>
    <property type="match status" value="1"/>
</dbReference>
<dbReference type="SMART" id="SM00345">
    <property type="entry name" value="HTH_GNTR"/>
    <property type="match status" value="1"/>
</dbReference>
<gene>
    <name evidence="5" type="ORF">FE263_00635</name>
</gene>
<dbReference type="InterPro" id="IPR036388">
    <property type="entry name" value="WH-like_DNA-bd_sf"/>
</dbReference>
<keyword evidence="1" id="KW-0805">Transcription regulation</keyword>
<dbReference type="PANTHER" id="PTHR43537">
    <property type="entry name" value="TRANSCRIPTIONAL REGULATOR, GNTR FAMILY"/>
    <property type="match status" value="1"/>
</dbReference>
<accession>A0A5R9JCW2</accession>
<sequence length="271" mass="29130">MQPAVRLRRAKAAPRTLERLHTAIARDLGVAIAAGVLSPGDTLSGEVASSAQLAVSRTAYREAVRILAAKGLVESRTRTGTRVSARHRWHILDPEVLGWFLQTHPSEAFVRDLFEVRMMVEPAAAAFAAERASPHDLRTMAAALDEMDRLKLSTEAGRAADRAFHHAILAATRNEAIMALSSSVGAAIRWTTLFKHRTQTAPRDPIVEHRLVLDAIAARDPEAARTSMTALVRYALADMQASLAAGAGNGAPVADAAGVGHKRTDFILSDK</sequence>
<evidence type="ECO:0000256" key="3">
    <source>
        <dbReference type="ARBA" id="ARBA00023163"/>
    </source>
</evidence>
<name>A0A5R9JCW2_9PROT</name>
<protein>
    <submittedName>
        <fullName evidence="5">FadR family transcriptional regulator</fullName>
    </submittedName>
</protein>
<evidence type="ECO:0000313" key="6">
    <source>
        <dbReference type="Proteomes" id="UP000305654"/>
    </source>
</evidence>
<organism evidence="5 6">
    <name type="scientific">Lichenicoccus roseus</name>
    <dbReference type="NCBI Taxonomy" id="2683649"/>
    <lineage>
        <taxon>Bacteria</taxon>
        <taxon>Pseudomonadati</taxon>
        <taxon>Pseudomonadota</taxon>
        <taxon>Alphaproteobacteria</taxon>
        <taxon>Acetobacterales</taxon>
        <taxon>Acetobacteraceae</taxon>
        <taxon>Lichenicoccus</taxon>
    </lineage>
</organism>
<dbReference type="InterPro" id="IPR000524">
    <property type="entry name" value="Tscrpt_reg_HTH_GntR"/>
</dbReference>
<dbReference type="PROSITE" id="PS50949">
    <property type="entry name" value="HTH_GNTR"/>
    <property type="match status" value="1"/>
</dbReference>